<gene>
    <name evidence="1" type="ORF">HMPREF9370_0651</name>
</gene>
<name>G4CNJ2_9NEIS</name>
<dbReference type="STRING" id="1030841.HMPREF9370_0651"/>
<evidence type="ECO:0000313" key="2">
    <source>
        <dbReference type="Proteomes" id="UP000005336"/>
    </source>
</evidence>
<evidence type="ECO:0000313" key="1">
    <source>
        <dbReference type="EMBL" id="EGZ49588.1"/>
    </source>
</evidence>
<dbReference type="HOGENOM" id="CLU_3313392_0_0_4"/>
<accession>G4CNJ2</accession>
<dbReference type="Proteomes" id="UP000005336">
    <property type="component" value="Unassembled WGS sequence"/>
</dbReference>
<proteinExistence type="predicted"/>
<dbReference type="EMBL" id="AGAZ01000027">
    <property type="protein sequence ID" value="EGZ49588.1"/>
    <property type="molecule type" value="Genomic_DNA"/>
</dbReference>
<dbReference type="PATRIC" id="fig|1030841.3.peg.644"/>
<protein>
    <submittedName>
        <fullName evidence="1">Uncharacterized protein</fullName>
    </submittedName>
</protein>
<sequence length="39" mass="4243">MKHACLKTQLGNPHCSFSDRHMLKNPLDAGFALLTCAGD</sequence>
<keyword evidence="2" id="KW-1185">Reference proteome</keyword>
<comment type="caution">
    <text evidence="1">The sequence shown here is derived from an EMBL/GenBank/DDBJ whole genome shotgun (WGS) entry which is preliminary data.</text>
</comment>
<dbReference type="AlphaFoldDB" id="G4CNJ2"/>
<reference evidence="1 2" key="1">
    <citation type="submission" date="2011-06" db="EMBL/GenBank/DDBJ databases">
        <authorList>
            <person name="Muzny D."/>
            <person name="Qin X."/>
            <person name="Deng J."/>
            <person name="Jiang H."/>
            <person name="Liu Y."/>
            <person name="Qu J."/>
            <person name="Song X.-Z."/>
            <person name="Zhang L."/>
            <person name="Thornton R."/>
            <person name="Coyle M."/>
            <person name="Francisco L."/>
            <person name="Jackson L."/>
            <person name="Javaid M."/>
            <person name="Korchina V."/>
            <person name="Kovar C."/>
            <person name="Mata R."/>
            <person name="Mathew T."/>
            <person name="Ngo R."/>
            <person name="Nguyen L."/>
            <person name="Nguyen N."/>
            <person name="Okwuonu G."/>
            <person name="Ongeri F."/>
            <person name="Pham C."/>
            <person name="Simmons D."/>
            <person name="Wilczek-Boney K."/>
            <person name="Hale W."/>
            <person name="Jakkamsetti A."/>
            <person name="Pham P."/>
            <person name="Ruth R."/>
            <person name="San Lucas F."/>
            <person name="Warren J."/>
            <person name="Zhang J."/>
            <person name="Zhao Z."/>
            <person name="Zhou C."/>
            <person name="Zhu D."/>
            <person name="Lee S."/>
            <person name="Bess C."/>
            <person name="Blankenburg K."/>
            <person name="Forbes L."/>
            <person name="Fu Q."/>
            <person name="Gubbala S."/>
            <person name="Hirani K."/>
            <person name="Jayaseelan J.C."/>
            <person name="Lara F."/>
            <person name="Munidasa M."/>
            <person name="Palculict T."/>
            <person name="Patil S."/>
            <person name="Pu L.-L."/>
            <person name="Saada N."/>
            <person name="Tang L."/>
            <person name="Weissenberger G."/>
            <person name="Zhu Y."/>
            <person name="Hemphill L."/>
            <person name="Shang Y."/>
            <person name="Youmans B."/>
            <person name="Ayvaz T."/>
            <person name="Ross M."/>
            <person name="Santibanez J."/>
            <person name="Aqrawi P."/>
            <person name="Gross S."/>
            <person name="Joshi V."/>
            <person name="Fowler G."/>
            <person name="Nazareth L."/>
            <person name="Reid J."/>
            <person name="Worley K."/>
            <person name="Petrosino J."/>
            <person name="Highlander S."/>
            <person name="Gibbs R."/>
        </authorList>
    </citation>
    <scope>NUCLEOTIDE SEQUENCE [LARGE SCALE GENOMIC DNA]</scope>
    <source>
        <strain evidence="1 2">9715</strain>
    </source>
</reference>
<organism evidence="1 2">
    <name type="scientific">Neisseria wadsworthii 9715</name>
    <dbReference type="NCBI Taxonomy" id="1030841"/>
    <lineage>
        <taxon>Bacteria</taxon>
        <taxon>Pseudomonadati</taxon>
        <taxon>Pseudomonadota</taxon>
        <taxon>Betaproteobacteria</taxon>
        <taxon>Neisseriales</taxon>
        <taxon>Neisseriaceae</taxon>
        <taxon>Neisseria</taxon>
    </lineage>
</organism>